<dbReference type="PANTHER" id="PTHR34187">
    <property type="entry name" value="FGR18P"/>
    <property type="match status" value="1"/>
</dbReference>
<dbReference type="PANTHER" id="PTHR34187:SF2">
    <property type="entry name" value="DUF202 DOMAIN-CONTAINING PROTEIN"/>
    <property type="match status" value="1"/>
</dbReference>
<feature type="transmembrane region" description="Helical" evidence="7">
    <location>
        <begin position="114"/>
        <end position="135"/>
    </location>
</feature>
<keyword evidence="4 7" id="KW-1133">Transmembrane helix</keyword>
<keyword evidence="5 7" id="KW-0472">Membrane</keyword>
<evidence type="ECO:0000256" key="3">
    <source>
        <dbReference type="ARBA" id="ARBA00022692"/>
    </source>
</evidence>
<comment type="caution">
    <text evidence="9">The sequence shown here is derived from an EMBL/GenBank/DDBJ whole genome shotgun (WGS) entry which is preliminary data.</text>
</comment>
<gene>
    <name evidence="9" type="ORF">TWF703_004309</name>
</gene>
<evidence type="ECO:0000256" key="7">
    <source>
        <dbReference type="SAM" id="Phobius"/>
    </source>
</evidence>
<sequence>MSRQRPSSSQSVLSADRLQTKPQLENGQRLDSTPVNVSQTNPDAKVPAPNTTTPAPALEDETSGSSRRDAKGKRKAEDHRDGWFSRNVIARFGSLSLENKGSVARDHLALERTFLAWLRTSLSFASIGIAVTQLFRLNSAMESSDPAVEKELTPRCPHGKTPKPGAMTLRRMGKPLGATFLGIAILVLLIGINRYYESQNWLLKGKFPASRGSIVFLTVIAAALIICSLSIILAVNPSVVKV</sequence>
<keyword evidence="3 7" id="KW-0812">Transmembrane</keyword>
<evidence type="ECO:0000256" key="5">
    <source>
        <dbReference type="ARBA" id="ARBA00023136"/>
    </source>
</evidence>
<evidence type="ECO:0000256" key="1">
    <source>
        <dbReference type="ARBA" id="ARBA00004651"/>
    </source>
</evidence>
<evidence type="ECO:0000313" key="10">
    <source>
        <dbReference type="Proteomes" id="UP000480548"/>
    </source>
</evidence>
<protein>
    <recommendedName>
        <fullName evidence="8">DUF202 domain-containing protein</fullName>
    </recommendedName>
</protein>
<keyword evidence="2" id="KW-1003">Cell membrane</keyword>
<comment type="subcellular location">
    <subcellularLocation>
        <location evidence="1">Cell membrane</location>
        <topology evidence="1">Multi-pass membrane protein</topology>
    </subcellularLocation>
</comment>
<evidence type="ECO:0000313" key="9">
    <source>
        <dbReference type="EMBL" id="KAF3118764.1"/>
    </source>
</evidence>
<feature type="domain" description="DUF202" evidence="8">
    <location>
        <begin position="105"/>
        <end position="200"/>
    </location>
</feature>
<feature type="compositionally biased region" description="Low complexity" evidence="6">
    <location>
        <begin position="47"/>
        <end position="57"/>
    </location>
</feature>
<dbReference type="InterPro" id="IPR003807">
    <property type="entry name" value="DUF202"/>
</dbReference>
<dbReference type="Pfam" id="PF02656">
    <property type="entry name" value="DUF202"/>
    <property type="match status" value="1"/>
</dbReference>
<reference evidence="9 10" key="1">
    <citation type="submission" date="2019-06" db="EMBL/GenBank/DDBJ databases">
        <authorList>
            <person name="Palmer J.M."/>
        </authorList>
    </citation>
    <scope>NUCLEOTIDE SEQUENCE [LARGE SCALE GENOMIC DNA]</scope>
    <source>
        <strain evidence="9 10">TWF703</strain>
    </source>
</reference>
<dbReference type="AlphaFoldDB" id="A0A7C8NJS7"/>
<name>A0A7C8NJS7_ORBOL</name>
<feature type="compositionally biased region" description="Polar residues" evidence="6">
    <location>
        <begin position="20"/>
        <end position="42"/>
    </location>
</feature>
<dbReference type="InterPro" id="IPR052053">
    <property type="entry name" value="IM_YidH-like"/>
</dbReference>
<accession>A0A7C8NJS7</accession>
<feature type="compositionally biased region" description="Polar residues" evidence="6">
    <location>
        <begin position="1"/>
        <end position="13"/>
    </location>
</feature>
<evidence type="ECO:0000256" key="4">
    <source>
        <dbReference type="ARBA" id="ARBA00022989"/>
    </source>
</evidence>
<dbReference type="Proteomes" id="UP000480548">
    <property type="component" value="Unassembled WGS sequence"/>
</dbReference>
<feature type="transmembrane region" description="Helical" evidence="7">
    <location>
        <begin position="176"/>
        <end position="193"/>
    </location>
</feature>
<organism evidence="9 10">
    <name type="scientific">Orbilia oligospora</name>
    <name type="common">Nematode-trapping fungus</name>
    <name type="synonym">Arthrobotrys oligospora</name>
    <dbReference type="NCBI Taxonomy" id="2813651"/>
    <lineage>
        <taxon>Eukaryota</taxon>
        <taxon>Fungi</taxon>
        <taxon>Dikarya</taxon>
        <taxon>Ascomycota</taxon>
        <taxon>Pezizomycotina</taxon>
        <taxon>Orbiliomycetes</taxon>
        <taxon>Orbiliales</taxon>
        <taxon>Orbiliaceae</taxon>
        <taxon>Orbilia</taxon>
    </lineage>
</organism>
<evidence type="ECO:0000259" key="8">
    <source>
        <dbReference type="Pfam" id="PF02656"/>
    </source>
</evidence>
<evidence type="ECO:0000256" key="6">
    <source>
        <dbReference type="SAM" id="MobiDB-lite"/>
    </source>
</evidence>
<feature type="transmembrane region" description="Helical" evidence="7">
    <location>
        <begin position="214"/>
        <end position="235"/>
    </location>
</feature>
<dbReference type="GO" id="GO:0005886">
    <property type="term" value="C:plasma membrane"/>
    <property type="evidence" value="ECO:0007669"/>
    <property type="project" value="UniProtKB-SubCell"/>
</dbReference>
<feature type="region of interest" description="Disordered" evidence="6">
    <location>
        <begin position="1"/>
        <end position="79"/>
    </location>
</feature>
<proteinExistence type="predicted"/>
<dbReference type="EMBL" id="WIQZ01000209">
    <property type="protein sequence ID" value="KAF3118764.1"/>
    <property type="molecule type" value="Genomic_DNA"/>
</dbReference>
<evidence type="ECO:0000256" key="2">
    <source>
        <dbReference type="ARBA" id="ARBA00022475"/>
    </source>
</evidence>